<name>E4N2G5_KITSK</name>
<evidence type="ECO:0000256" key="1">
    <source>
        <dbReference type="ARBA" id="ARBA00022679"/>
    </source>
</evidence>
<reference evidence="4 5" key="1">
    <citation type="journal article" date="2010" name="DNA Res.">
        <title>Genome sequence of Kitasatospora setae NBRC 14216T: an evolutionary snapshot of the family Streptomycetaceae.</title>
        <authorList>
            <person name="Ichikawa N."/>
            <person name="Oguchi A."/>
            <person name="Ikeda H."/>
            <person name="Ishikawa J."/>
            <person name="Kitani S."/>
            <person name="Watanabe Y."/>
            <person name="Nakamura S."/>
            <person name="Katano Y."/>
            <person name="Kishi E."/>
            <person name="Sasagawa M."/>
            <person name="Ankai A."/>
            <person name="Fukui S."/>
            <person name="Hashimoto Y."/>
            <person name="Kamata S."/>
            <person name="Otoguro M."/>
            <person name="Tanikawa S."/>
            <person name="Nihira T."/>
            <person name="Horinouchi S."/>
            <person name="Ohnishi Y."/>
            <person name="Hayakawa M."/>
            <person name="Kuzuyama T."/>
            <person name="Arisawa A."/>
            <person name="Nomoto F."/>
            <person name="Miura H."/>
            <person name="Takahashi Y."/>
            <person name="Fujita N."/>
        </authorList>
    </citation>
    <scope>NUCLEOTIDE SEQUENCE [LARGE SCALE GENOMIC DNA]</scope>
    <source>
        <strain evidence="5">ATCC 33774 / DSM 43861 / JCM 3304 / KCC A-0304 / NBRC 14216 / KM-6054</strain>
    </source>
</reference>
<dbReference type="EMBL" id="AP010968">
    <property type="protein sequence ID" value="BAJ32349.1"/>
    <property type="molecule type" value="Genomic_DNA"/>
</dbReference>
<dbReference type="HOGENOM" id="CLU_075552_0_0_11"/>
<proteinExistence type="predicted"/>
<dbReference type="RefSeq" id="WP_014139645.1">
    <property type="nucleotide sequence ID" value="NC_016109.1"/>
</dbReference>
<keyword evidence="1" id="KW-0808">Transferase</keyword>
<dbReference type="eggNOG" id="COG0332">
    <property type="taxonomic scope" value="Bacteria"/>
</dbReference>
<dbReference type="GO" id="GO:0016747">
    <property type="term" value="F:acyltransferase activity, transferring groups other than amino-acyl groups"/>
    <property type="evidence" value="ECO:0007669"/>
    <property type="project" value="UniProtKB-ARBA"/>
</dbReference>
<protein>
    <recommendedName>
        <fullName evidence="3">Beta-ketoacyl-[acyl-carrier-protein] synthase III C-terminal domain-containing protein</fullName>
    </recommendedName>
</protein>
<sequence length="317" mass="34190">MTATTLSRVAVGLPATREPVADVLTRLGTPPAHLRVFERLYGLRTTAVVGPDEDYEHLLLTTAGRARPAADPALVLYGHTLLTQPMALRTGFPGRLRDSLALPATVPVHGISQMACTAVLRCVELAARHLERPGARPDETVLVLGGDQGSIADRSRVIPLVTVAGDSATAFTVRRGPGRYRVLGQARGRDTRFHANLRMTPDETRAFGRACGEQLTAVVAAALADAGLRQEQADLLLPHQNNELFWNAFCTATGYPRDRVHLDLLGELGHNYGNDALIALDHADRTGRLRPGQRCVLTAIGQGAYFHALVLQVGEEE</sequence>
<dbReference type="Gene3D" id="3.40.47.10">
    <property type="match status" value="2"/>
</dbReference>
<accession>E4N2G5</accession>
<gene>
    <name evidence="4" type="ordered locus">KSE_65900</name>
</gene>
<dbReference type="GO" id="GO:0044550">
    <property type="term" value="P:secondary metabolite biosynthetic process"/>
    <property type="evidence" value="ECO:0007669"/>
    <property type="project" value="TreeGrafter"/>
</dbReference>
<evidence type="ECO:0000313" key="4">
    <source>
        <dbReference type="EMBL" id="BAJ32349.1"/>
    </source>
</evidence>
<feature type="domain" description="Beta-ketoacyl-[acyl-carrier-protein] synthase III C-terminal" evidence="3">
    <location>
        <begin position="223"/>
        <end position="312"/>
    </location>
</feature>
<keyword evidence="2" id="KW-0012">Acyltransferase</keyword>
<dbReference type="PANTHER" id="PTHR34069">
    <property type="entry name" value="3-OXOACYL-[ACYL-CARRIER-PROTEIN] SYNTHASE 3"/>
    <property type="match status" value="1"/>
</dbReference>
<keyword evidence="5" id="KW-1185">Reference proteome</keyword>
<dbReference type="Proteomes" id="UP000007076">
    <property type="component" value="Chromosome"/>
</dbReference>
<dbReference type="InterPro" id="IPR016039">
    <property type="entry name" value="Thiolase-like"/>
</dbReference>
<dbReference type="SUPFAM" id="SSF53901">
    <property type="entry name" value="Thiolase-like"/>
    <property type="match status" value="1"/>
</dbReference>
<dbReference type="InterPro" id="IPR013747">
    <property type="entry name" value="ACP_syn_III_C"/>
</dbReference>
<dbReference type="PANTHER" id="PTHR34069:SF2">
    <property type="entry name" value="BETA-KETOACYL-[ACYL-CARRIER-PROTEIN] SYNTHASE III"/>
    <property type="match status" value="1"/>
</dbReference>
<evidence type="ECO:0000256" key="2">
    <source>
        <dbReference type="ARBA" id="ARBA00023315"/>
    </source>
</evidence>
<dbReference type="AlphaFoldDB" id="E4N2G5"/>
<evidence type="ECO:0000259" key="3">
    <source>
        <dbReference type="Pfam" id="PF08541"/>
    </source>
</evidence>
<evidence type="ECO:0000313" key="5">
    <source>
        <dbReference type="Proteomes" id="UP000007076"/>
    </source>
</evidence>
<organism evidence="4 5">
    <name type="scientific">Kitasatospora setae (strain ATCC 33774 / DSM 43861 / JCM 3304 / KCC A-0304 / NBRC 14216 / KM-6054)</name>
    <name type="common">Streptomyces setae</name>
    <dbReference type="NCBI Taxonomy" id="452652"/>
    <lineage>
        <taxon>Bacteria</taxon>
        <taxon>Bacillati</taxon>
        <taxon>Actinomycetota</taxon>
        <taxon>Actinomycetes</taxon>
        <taxon>Kitasatosporales</taxon>
        <taxon>Streptomycetaceae</taxon>
        <taxon>Kitasatospora</taxon>
    </lineage>
</organism>
<dbReference type="STRING" id="452652.KSE_65900"/>
<dbReference type="Pfam" id="PF08541">
    <property type="entry name" value="ACP_syn_III_C"/>
    <property type="match status" value="1"/>
</dbReference>
<dbReference type="PATRIC" id="fig|452652.3.peg.6616"/>
<dbReference type="KEGG" id="ksk:KSE_65900"/>